<accession>D8J819</accession>
<evidence type="ECO:0000313" key="3">
    <source>
        <dbReference type="EMBL" id="ELY34686.1"/>
    </source>
</evidence>
<evidence type="ECO:0000313" key="2">
    <source>
        <dbReference type="EMBL" id="ADJ14132.1"/>
    </source>
</evidence>
<sequence length="46" mass="5223">MIDVIFWGLIGFVLLASAVYVGVLRALDVYFSENEDSLFLSDDPRR</sequence>
<protein>
    <submittedName>
        <fullName evidence="2">Uncharacterized protein</fullName>
    </submittedName>
</protein>
<dbReference type="EMBL" id="CP002062">
    <property type="protein sequence ID" value="ADJ14132.1"/>
    <property type="molecule type" value="Genomic_DNA"/>
</dbReference>
<evidence type="ECO:0000313" key="4">
    <source>
        <dbReference type="Proteomes" id="UP000000390"/>
    </source>
</evidence>
<gene>
    <name evidence="2" type="ordered locus">HacjB3_03705</name>
    <name evidence="3" type="ORF">C497_15588</name>
</gene>
<organism evidence="2 4">
    <name type="scientific">Halalkalicoccus jeotgali (strain DSM 18796 / CECT 7217 / JCM 14584 / KCTC 4019 / B3)</name>
    <dbReference type="NCBI Taxonomy" id="795797"/>
    <lineage>
        <taxon>Archaea</taxon>
        <taxon>Methanobacteriati</taxon>
        <taxon>Methanobacteriota</taxon>
        <taxon>Stenosarchaea group</taxon>
        <taxon>Halobacteria</taxon>
        <taxon>Halobacteriales</taxon>
        <taxon>Halococcaceae</taxon>
        <taxon>Halalkalicoccus</taxon>
    </lineage>
</organism>
<dbReference type="GeneID" id="54763639"/>
<dbReference type="HOGENOM" id="CLU_206262_0_0_2"/>
<dbReference type="Proteomes" id="UP000011645">
    <property type="component" value="Unassembled WGS sequence"/>
</dbReference>
<dbReference type="OrthoDB" id="305392at2157"/>
<dbReference type="PATRIC" id="fig|795797.18.peg.745"/>
<evidence type="ECO:0000256" key="1">
    <source>
        <dbReference type="SAM" id="Phobius"/>
    </source>
</evidence>
<dbReference type="RefSeq" id="WP_008417902.1">
    <property type="nucleotide sequence ID" value="NC_014297.1"/>
</dbReference>
<name>D8J819_HALJB</name>
<dbReference type="Proteomes" id="UP000000390">
    <property type="component" value="Chromosome"/>
</dbReference>
<dbReference type="AlphaFoldDB" id="D8J819"/>
<reference evidence="3 5" key="2">
    <citation type="journal article" date="2014" name="PLoS Genet.">
        <title>Phylogenetically driven sequencing of extremely halophilic archaea reveals strategies for static and dynamic osmo-response.</title>
        <authorList>
            <person name="Becker E.A."/>
            <person name="Seitzer P.M."/>
            <person name="Tritt A."/>
            <person name="Larsen D."/>
            <person name="Krusor M."/>
            <person name="Yao A.I."/>
            <person name="Wu D."/>
            <person name="Madern D."/>
            <person name="Eisen J.A."/>
            <person name="Darling A.E."/>
            <person name="Facciotti M.T."/>
        </authorList>
    </citation>
    <scope>NUCLEOTIDE SEQUENCE [LARGE SCALE GENOMIC DNA]</scope>
    <source>
        <strain evidence="3">B3</strain>
        <strain evidence="5">DSM 18796 / CECT 7217 / JCM 14584 / KCTC 4019 / B3</strain>
    </source>
</reference>
<keyword evidence="1" id="KW-0812">Transmembrane</keyword>
<feature type="transmembrane region" description="Helical" evidence="1">
    <location>
        <begin position="6"/>
        <end position="27"/>
    </location>
</feature>
<proteinExistence type="predicted"/>
<dbReference type="EMBL" id="AOHV01000040">
    <property type="protein sequence ID" value="ELY34686.1"/>
    <property type="molecule type" value="Genomic_DNA"/>
</dbReference>
<dbReference type="KEGG" id="hje:HacjB3_03705"/>
<dbReference type="eggNOG" id="arCOG08202">
    <property type="taxonomic scope" value="Archaea"/>
</dbReference>
<evidence type="ECO:0000313" key="5">
    <source>
        <dbReference type="Proteomes" id="UP000011645"/>
    </source>
</evidence>
<keyword evidence="1" id="KW-1133">Transmembrane helix</keyword>
<keyword evidence="1" id="KW-0472">Membrane</keyword>
<keyword evidence="5" id="KW-1185">Reference proteome</keyword>
<reference evidence="2 4" key="1">
    <citation type="journal article" date="2010" name="J. Bacteriol.">
        <title>Complete genome sequence of Halalkalicoccus jeotgali B3(T), an extremely halophilic archaeon.</title>
        <authorList>
            <person name="Roh S.W."/>
            <person name="Nam Y.D."/>
            <person name="Nam S.H."/>
            <person name="Choi S.H."/>
            <person name="Park H.S."/>
            <person name="Bae J.W."/>
        </authorList>
    </citation>
    <scope>NUCLEOTIDE SEQUENCE [LARGE SCALE GENOMIC DNA]</scope>
    <source>
        <strain evidence="2">B3</strain>
        <strain evidence="4">DSM 18796 / CECT 7217 / JCM 14584 / KCTC 4019 / B3</strain>
    </source>
</reference>